<comment type="caution">
    <text evidence="2">The sequence shown here is derived from an EMBL/GenBank/DDBJ whole genome shotgun (WGS) entry which is preliminary data.</text>
</comment>
<feature type="compositionally biased region" description="Polar residues" evidence="1">
    <location>
        <begin position="26"/>
        <end position="41"/>
    </location>
</feature>
<evidence type="ECO:0000256" key="1">
    <source>
        <dbReference type="SAM" id="MobiDB-lite"/>
    </source>
</evidence>
<dbReference type="EMBL" id="BKCJ010002255">
    <property type="protein sequence ID" value="GEU47326.1"/>
    <property type="molecule type" value="Genomic_DNA"/>
</dbReference>
<organism evidence="2">
    <name type="scientific">Tanacetum cinerariifolium</name>
    <name type="common">Dalmatian daisy</name>
    <name type="synonym">Chrysanthemum cinerariifolium</name>
    <dbReference type="NCBI Taxonomy" id="118510"/>
    <lineage>
        <taxon>Eukaryota</taxon>
        <taxon>Viridiplantae</taxon>
        <taxon>Streptophyta</taxon>
        <taxon>Embryophyta</taxon>
        <taxon>Tracheophyta</taxon>
        <taxon>Spermatophyta</taxon>
        <taxon>Magnoliopsida</taxon>
        <taxon>eudicotyledons</taxon>
        <taxon>Gunneridae</taxon>
        <taxon>Pentapetalae</taxon>
        <taxon>asterids</taxon>
        <taxon>campanulids</taxon>
        <taxon>Asterales</taxon>
        <taxon>Asteraceae</taxon>
        <taxon>Asteroideae</taxon>
        <taxon>Anthemideae</taxon>
        <taxon>Anthemidinae</taxon>
        <taxon>Tanacetum</taxon>
    </lineage>
</organism>
<dbReference type="AlphaFoldDB" id="A0A6L2KDA2"/>
<feature type="compositionally biased region" description="Basic and acidic residues" evidence="1">
    <location>
        <begin position="43"/>
        <end position="54"/>
    </location>
</feature>
<feature type="compositionally biased region" description="Basic and acidic residues" evidence="1">
    <location>
        <begin position="1"/>
        <end position="16"/>
    </location>
</feature>
<dbReference type="Gene3D" id="3.30.70.330">
    <property type="match status" value="1"/>
</dbReference>
<keyword evidence="2" id="KW-0808">Transferase</keyword>
<dbReference type="PANTHER" id="PTHR33116">
    <property type="entry name" value="REVERSE TRANSCRIPTASE ZINC-BINDING DOMAIN-CONTAINING PROTEIN-RELATED-RELATED"/>
    <property type="match status" value="1"/>
</dbReference>
<evidence type="ECO:0000313" key="2">
    <source>
        <dbReference type="EMBL" id="GEU47326.1"/>
    </source>
</evidence>
<accession>A0A6L2KDA2</accession>
<keyword evidence="2" id="KW-0695">RNA-directed DNA polymerase</keyword>
<protein>
    <submittedName>
        <fullName evidence="2">Reverse transcriptase domain, reverse transcriptase zinc-binding domain protein</fullName>
    </submittedName>
</protein>
<sequence>MHYLMEESQAKRQKDATKHRKDKTHSTSSVKGNNAETTVTLKDTPHGKDNTKTKDAIHDKPKLYIYKCTAYVSNLKLKENSDDLYSLFNDVGGVVAIRITSKLRLYNAQRSIIDLRYIDSSNTFSSMCAYKVLLIPTCQNQQGGRLDSSSRLVIRVEVVVFHYDPKTTVTTHGLMYLMWTTDIVIHQPLIVTFICRRMYKHLGHFAPLRVEQTTAQLHGVWVSIGHSSQWLWYSVYARSDSHDHLFFQCKYAMKAWKGISSLSFRMGKQYRLEDQVNSIVRNNMENSFGQVVDKLILAASVYYIWKERNWRIFKDKKRTVEYLIKQIKNSVKEKFLTMKVKNSKNVIWDWKCKNPKQVSLLDSNSTTVL</sequence>
<keyword evidence="2" id="KW-0548">Nucleotidyltransferase</keyword>
<name>A0A6L2KDA2_TANCI</name>
<dbReference type="PANTHER" id="PTHR33116:SF78">
    <property type="entry name" value="OS12G0587133 PROTEIN"/>
    <property type="match status" value="1"/>
</dbReference>
<dbReference type="GO" id="GO:0003964">
    <property type="term" value="F:RNA-directed DNA polymerase activity"/>
    <property type="evidence" value="ECO:0007669"/>
    <property type="project" value="UniProtKB-KW"/>
</dbReference>
<reference evidence="2" key="1">
    <citation type="journal article" date="2019" name="Sci. Rep.">
        <title>Draft genome of Tanacetum cinerariifolium, the natural source of mosquito coil.</title>
        <authorList>
            <person name="Yamashiro T."/>
            <person name="Shiraishi A."/>
            <person name="Satake H."/>
            <person name="Nakayama K."/>
        </authorList>
    </citation>
    <scope>NUCLEOTIDE SEQUENCE</scope>
</reference>
<feature type="region of interest" description="Disordered" evidence="1">
    <location>
        <begin position="1"/>
        <end position="54"/>
    </location>
</feature>
<proteinExistence type="predicted"/>
<dbReference type="InterPro" id="IPR012677">
    <property type="entry name" value="Nucleotide-bd_a/b_plait_sf"/>
</dbReference>
<gene>
    <name evidence="2" type="ORF">Tci_019304</name>
</gene>